<name>A0A8H5G1V3_9AGAR</name>
<protein>
    <submittedName>
        <fullName evidence="2">Uncharacterized protein</fullName>
    </submittedName>
</protein>
<dbReference type="Gene3D" id="1.10.287.1490">
    <property type="match status" value="1"/>
</dbReference>
<keyword evidence="3" id="KW-1185">Reference proteome</keyword>
<dbReference type="AlphaFoldDB" id="A0A8H5G1V3"/>
<feature type="coiled-coil region" evidence="1">
    <location>
        <begin position="12"/>
        <end position="39"/>
    </location>
</feature>
<accession>A0A8H5G1V3</accession>
<reference evidence="2 3" key="1">
    <citation type="journal article" date="2020" name="ISME J.">
        <title>Uncovering the hidden diversity of litter-decomposition mechanisms in mushroom-forming fungi.</title>
        <authorList>
            <person name="Floudas D."/>
            <person name="Bentzer J."/>
            <person name="Ahren D."/>
            <person name="Johansson T."/>
            <person name="Persson P."/>
            <person name="Tunlid A."/>
        </authorList>
    </citation>
    <scope>NUCLEOTIDE SEQUENCE [LARGE SCALE GENOMIC DNA]</scope>
    <source>
        <strain evidence="2 3">CBS 146.42</strain>
    </source>
</reference>
<dbReference type="Proteomes" id="UP000559027">
    <property type="component" value="Unassembled WGS sequence"/>
</dbReference>
<keyword evidence="1" id="KW-0175">Coiled coil</keyword>
<sequence>MTAPNQAGVLDLRVLGNQLKGMQQQINADREEREECQQQIIAGREELQQQIIAGREELQQQIIADREEWQKWKSDMEKTQKYLEEEIASIGDTNKRLEETLGELEIKVKEMNMELKHVKQQLDDHGQQLGDYRQQLSDHGQTLAGVKMDAEAMSSEIGWIVAGDEHGYDAIKRRNLLDNTQAKLALALALPHNEHSIMSVVFRDTLGPSLELPDRRQKLLELLKDKGASLDPQVLSLMKDVSVLDLLAERRPYV</sequence>
<dbReference type="EMBL" id="JAACJO010000006">
    <property type="protein sequence ID" value="KAF5356773.1"/>
    <property type="molecule type" value="Genomic_DNA"/>
</dbReference>
<evidence type="ECO:0000313" key="2">
    <source>
        <dbReference type="EMBL" id="KAF5356773.1"/>
    </source>
</evidence>
<dbReference type="OrthoDB" id="3067864at2759"/>
<feature type="coiled-coil region" evidence="1">
    <location>
        <begin position="87"/>
        <end position="135"/>
    </location>
</feature>
<evidence type="ECO:0000256" key="1">
    <source>
        <dbReference type="SAM" id="Coils"/>
    </source>
</evidence>
<gene>
    <name evidence="2" type="ORF">D9756_006706</name>
</gene>
<proteinExistence type="predicted"/>
<organism evidence="2 3">
    <name type="scientific">Leucocoprinus leucothites</name>
    <dbReference type="NCBI Taxonomy" id="201217"/>
    <lineage>
        <taxon>Eukaryota</taxon>
        <taxon>Fungi</taxon>
        <taxon>Dikarya</taxon>
        <taxon>Basidiomycota</taxon>
        <taxon>Agaricomycotina</taxon>
        <taxon>Agaricomycetes</taxon>
        <taxon>Agaricomycetidae</taxon>
        <taxon>Agaricales</taxon>
        <taxon>Agaricineae</taxon>
        <taxon>Agaricaceae</taxon>
        <taxon>Leucocoprinus</taxon>
    </lineage>
</organism>
<evidence type="ECO:0000313" key="3">
    <source>
        <dbReference type="Proteomes" id="UP000559027"/>
    </source>
</evidence>
<comment type="caution">
    <text evidence="2">The sequence shown here is derived from an EMBL/GenBank/DDBJ whole genome shotgun (WGS) entry which is preliminary data.</text>
</comment>